<dbReference type="Proteomes" id="UP000035346">
    <property type="component" value="Unassembled WGS sequence"/>
</dbReference>
<dbReference type="GO" id="GO:0045881">
    <property type="term" value="P:positive regulation of sporulation resulting in formation of a cellular spore"/>
    <property type="evidence" value="ECO:0007669"/>
    <property type="project" value="TreeGrafter"/>
</dbReference>
<dbReference type="Pfam" id="PF14386">
    <property type="entry name" value="DUF4417"/>
    <property type="match status" value="1"/>
</dbReference>
<dbReference type="SUPFAM" id="SSF110849">
    <property type="entry name" value="ParB/Sulfiredoxin"/>
    <property type="match status" value="1"/>
</dbReference>
<proteinExistence type="predicted"/>
<dbReference type="GO" id="GO:0005694">
    <property type="term" value="C:chromosome"/>
    <property type="evidence" value="ECO:0007669"/>
    <property type="project" value="TreeGrafter"/>
</dbReference>
<dbReference type="AlphaFoldDB" id="A0A837L1H8"/>
<dbReference type="Gene3D" id="3.90.1530.10">
    <property type="entry name" value="Conserved hypothetical protein from pyrococcus furiosus pfu- 392566-001, ParB domain"/>
    <property type="match status" value="1"/>
</dbReference>
<dbReference type="InterPro" id="IPR003115">
    <property type="entry name" value="ParB_N"/>
</dbReference>
<dbReference type="InterPro" id="IPR050336">
    <property type="entry name" value="Chromosome_partition/occlusion"/>
</dbReference>
<reference evidence="2 3" key="1">
    <citation type="journal article" date="2015" name="PLoS ONE">
        <title>Genomic analysis reveals the molecular basis for capsule loss in the group B streptococcus population.</title>
        <authorList>
            <consortium name="DEVANI Consortium"/>
            <person name="Rosini R."/>
            <person name="Campisi E."/>
            <person name="De Chiara M."/>
            <person name="Tettelin H."/>
            <person name="Rinaudo D."/>
            <person name="Toniolo C."/>
            <person name="Metruccio M."/>
            <person name="Guidotti S."/>
            <person name="Sorensen U.B."/>
            <person name="Kilian M."/>
            <person name="Ramirez M."/>
            <person name="Janulczyk R."/>
            <person name="Donati C."/>
            <person name="Grandi G."/>
            <person name="Margarit I."/>
        </authorList>
    </citation>
    <scope>NUCLEOTIDE SEQUENCE [LARGE SCALE GENOMIC DNA]</scope>
    <source>
        <strain evidence="2 3">DK-B-USS-215</strain>
    </source>
</reference>
<dbReference type="PANTHER" id="PTHR33375:SF1">
    <property type="entry name" value="CHROMOSOME-PARTITIONING PROTEIN PARB-RELATED"/>
    <property type="match status" value="1"/>
</dbReference>
<dbReference type="SMART" id="SM00470">
    <property type="entry name" value="ParB"/>
    <property type="match status" value="1"/>
</dbReference>
<dbReference type="Pfam" id="PF02195">
    <property type="entry name" value="ParB_N"/>
    <property type="match status" value="1"/>
</dbReference>
<name>A0A837L1H8_STRAG</name>
<dbReference type="InterPro" id="IPR025530">
    <property type="entry name" value="DUF4417"/>
</dbReference>
<comment type="caution">
    <text evidence="2">The sequence shown here is derived from an EMBL/GenBank/DDBJ whole genome shotgun (WGS) entry which is preliminary data.</text>
</comment>
<dbReference type="RefSeq" id="WP_047208878.1">
    <property type="nucleotide sequence ID" value="NZ_LBKL01000011.1"/>
</dbReference>
<evidence type="ECO:0000313" key="2">
    <source>
        <dbReference type="EMBL" id="KLL45476.1"/>
    </source>
</evidence>
<protein>
    <submittedName>
        <fullName evidence="2">Chromosome partitioning protein ParB</fullName>
    </submittedName>
</protein>
<accession>A0A837L1H8</accession>
<evidence type="ECO:0000313" key="3">
    <source>
        <dbReference type="Proteomes" id="UP000035346"/>
    </source>
</evidence>
<feature type="domain" description="ParB-like N-terminal" evidence="1">
    <location>
        <begin position="8"/>
        <end position="94"/>
    </location>
</feature>
<dbReference type="PANTHER" id="PTHR33375">
    <property type="entry name" value="CHROMOSOME-PARTITIONING PROTEIN PARB-RELATED"/>
    <property type="match status" value="1"/>
</dbReference>
<dbReference type="CDD" id="cd16402">
    <property type="entry name" value="ParB_N_like_MT"/>
    <property type="match status" value="1"/>
</dbReference>
<sequence length="367" mass="42754">MTSELVIEYVDIASVKPYQKNARLNDGEATEKVAASIKEFGFQQPILVDDNNIIITGHTRLKAALSLGMERVPIAHAVDLSDDQIKAYRLADNRVAEFSEWDFDLLGNELYDLSAIDMTQFGFDLSLDDLDISMDLFEKQENRKDEIVDKKEHHRDLTINQYNLFEYDEERTAGRYNMPTISKVDHIPHELQGFNYILNKPDYSKGVHFFLDDYQFERIWHKPDFYIEKLVDFDCVLTPDFSLYLDMPIAMQIWNIYRSRMIGQMMQDLGLTVIPTVSWSTSESFEFCFDGLPKDSTLAISTIGIKKNNEQYQIWKNGVDEMINRLSPKNLFVYGGKVDYDYKNINVVYYSNSVTERMNSWEAEEQV</sequence>
<organism evidence="2 3">
    <name type="scientific">Streptococcus agalactiae</name>
    <dbReference type="NCBI Taxonomy" id="1311"/>
    <lineage>
        <taxon>Bacteria</taxon>
        <taxon>Bacillati</taxon>
        <taxon>Bacillota</taxon>
        <taxon>Bacilli</taxon>
        <taxon>Lactobacillales</taxon>
        <taxon>Streptococcaceae</taxon>
        <taxon>Streptococcus</taxon>
    </lineage>
</organism>
<dbReference type="InterPro" id="IPR036086">
    <property type="entry name" value="ParB/Sulfiredoxin_sf"/>
</dbReference>
<dbReference type="EMBL" id="LBKL01000011">
    <property type="protein sequence ID" value="KLL45476.1"/>
    <property type="molecule type" value="Genomic_DNA"/>
</dbReference>
<dbReference type="GO" id="GO:0007059">
    <property type="term" value="P:chromosome segregation"/>
    <property type="evidence" value="ECO:0007669"/>
    <property type="project" value="TreeGrafter"/>
</dbReference>
<evidence type="ECO:0000259" key="1">
    <source>
        <dbReference type="SMART" id="SM00470"/>
    </source>
</evidence>
<gene>
    <name evidence="2" type="ORF">WA04_00710</name>
</gene>